<evidence type="ECO:0000313" key="3">
    <source>
        <dbReference type="Proteomes" id="UP001189429"/>
    </source>
</evidence>
<feature type="region of interest" description="Disordered" evidence="1">
    <location>
        <begin position="61"/>
        <end position="177"/>
    </location>
</feature>
<protein>
    <submittedName>
        <fullName evidence="2">Uncharacterized protein</fullName>
    </submittedName>
</protein>
<keyword evidence="3" id="KW-1185">Reference proteome</keyword>
<reference evidence="2" key="1">
    <citation type="submission" date="2023-10" db="EMBL/GenBank/DDBJ databases">
        <authorList>
            <person name="Chen Y."/>
            <person name="Shah S."/>
            <person name="Dougan E. K."/>
            <person name="Thang M."/>
            <person name="Chan C."/>
        </authorList>
    </citation>
    <scope>NUCLEOTIDE SEQUENCE [LARGE SCALE GENOMIC DNA]</scope>
</reference>
<gene>
    <name evidence="2" type="ORF">PCOR1329_LOCUS83323</name>
</gene>
<dbReference type="Proteomes" id="UP001189429">
    <property type="component" value="Unassembled WGS sequence"/>
</dbReference>
<feature type="region of interest" description="Disordered" evidence="1">
    <location>
        <begin position="251"/>
        <end position="303"/>
    </location>
</feature>
<organism evidence="2 3">
    <name type="scientific">Prorocentrum cordatum</name>
    <dbReference type="NCBI Taxonomy" id="2364126"/>
    <lineage>
        <taxon>Eukaryota</taxon>
        <taxon>Sar</taxon>
        <taxon>Alveolata</taxon>
        <taxon>Dinophyceae</taxon>
        <taxon>Prorocentrales</taxon>
        <taxon>Prorocentraceae</taxon>
        <taxon>Prorocentrum</taxon>
    </lineage>
</organism>
<feature type="compositionally biased region" description="Low complexity" evidence="1">
    <location>
        <begin position="114"/>
        <end position="128"/>
    </location>
</feature>
<accession>A0ABN9Y7X3</accession>
<evidence type="ECO:0000256" key="1">
    <source>
        <dbReference type="SAM" id="MobiDB-lite"/>
    </source>
</evidence>
<feature type="region of interest" description="Disordered" evidence="1">
    <location>
        <begin position="192"/>
        <end position="229"/>
    </location>
</feature>
<dbReference type="EMBL" id="CAUYUJ010022065">
    <property type="protein sequence ID" value="CAK0908718.1"/>
    <property type="molecule type" value="Genomic_DNA"/>
</dbReference>
<feature type="compositionally biased region" description="Pro residues" evidence="1">
    <location>
        <begin position="273"/>
        <end position="282"/>
    </location>
</feature>
<evidence type="ECO:0000313" key="2">
    <source>
        <dbReference type="EMBL" id="CAK0908718.1"/>
    </source>
</evidence>
<feature type="compositionally biased region" description="Low complexity" evidence="1">
    <location>
        <begin position="94"/>
        <end position="106"/>
    </location>
</feature>
<sequence length="451" mass="48057">MGSRGVWLKLLQACVGQAQRVAHRGAQQGRLAQARRGVGSAGGMQIIGSICRFYQQGPCSRGTDLPPTSPPRGAHGPCQRERETAFHEGAPWASSGESLESWTSSGADSCQAERGASLRGGAPPASAGPAGGRGAGASRPGGRSWADMSEELWSDGPAAPPGRAPGGPAAGPAVAASAGERLPSFSDRIAQIPEFLPGDGGGAPPRELEEEAEGGVPRSKSNIRRRNRQRNEARAKLMRLNSATSVPILRLGGAPWPMPPAQYAPRTQSASPRRPPAPPPSPKLLRRREDHEPDDSGDGGLAFEAGEGVGDALSVCTLLALVTLSFHLPSMRGWWPSLSISRPATSATSVSHVKPFVETFGSFCDWQSKACKKKYHVCWSETQTLQTNILRAADSLVMNPSVLDDVLKYNLLIPFPHSIRECRDFGQSSGTRKDWRRTTNIAFSEKRGSRK</sequence>
<comment type="caution">
    <text evidence="2">The sequence shown here is derived from an EMBL/GenBank/DDBJ whole genome shotgun (WGS) entry which is preliminary data.</text>
</comment>
<proteinExistence type="predicted"/>
<name>A0ABN9Y7X3_9DINO</name>